<dbReference type="GO" id="GO:0043200">
    <property type="term" value="P:response to amino acid"/>
    <property type="evidence" value="ECO:0007669"/>
    <property type="project" value="TreeGrafter"/>
</dbReference>
<dbReference type="EMBL" id="CP001854">
    <property type="protein sequence ID" value="ADB53989.1"/>
    <property type="molecule type" value="Genomic_DNA"/>
</dbReference>
<dbReference type="Pfam" id="PF13404">
    <property type="entry name" value="HTH_AsnC-type"/>
    <property type="match status" value="1"/>
</dbReference>
<dbReference type="Proteomes" id="UP000008229">
    <property type="component" value="Chromosome"/>
</dbReference>
<evidence type="ECO:0000313" key="6">
    <source>
        <dbReference type="Proteomes" id="UP000008229"/>
    </source>
</evidence>
<dbReference type="PRINTS" id="PR00033">
    <property type="entry name" value="HTHASNC"/>
</dbReference>
<sequence length="153" mass="16524">MAPAVGIDETDREIVALLREDARRTFADIAARVSISAPAVKRRVDRLEREGLILGYTAIVDHGAMGTPLQAFVELRFDGRTKVDDIASVATGIAAVEALYTTAGDPDAVGLVRARDVADLKRVIDLLRRSRHITGTKTLMILGTWKPYPGATA</sequence>
<dbReference type="PROSITE" id="PS50956">
    <property type="entry name" value="HTH_ASNC_2"/>
    <property type="match status" value="1"/>
</dbReference>
<dbReference type="KEGG" id="cwo:Cwoe_5584"/>
<dbReference type="OrthoDB" id="5243753at2"/>
<gene>
    <name evidence="5" type="ordered locus">Cwoe_5584</name>
</gene>
<dbReference type="InterPro" id="IPR019888">
    <property type="entry name" value="Tscrpt_reg_AsnC-like"/>
</dbReference>
<dbReference type="SUPFAM" id="SSF54909">
    <property type="entry name" value="Dimeric alpha+beta barrel"/>
    <property type="match status" value="1"/>
</dbReference>
<dbReference type="InterPro" id="IPR036390">
    <property type="entry name" value="WH_DNA-bd_sf"/>
</dbReference>
<dbReference type="InterPro" id="IPR011008">
    <property type="entry name" value="Dimeric_a/b-barrel"/>
</dbReference>
<dbReference type="CDD" id="cd00090">
    <property type="entry name" value="HTH_ARSR"/>
    <property type="match status" value="1"/>
</dbReference>
<evidence type="ECO:0000256" key="2">
    <source>
        <dbReference type="ARBA" id="ARBA00023125"/>
    </source>
</evidence>
<evidence type="ECO:0000259" key="4">
    <source>
        <dbReference type="PROSITE" id="PS50956"/>
    </source>
</evidence>
<dbReference type="HOGENOM" id="CLU_091233_5_0_11"/>
<feature type="domain" description="HTH asnC-type" evidence="4">
    <location>
        <begin position="7"/>
        <end position="68"/>
    </location>
</feature>
<dbReference type="InterPro" id="IPR000485">
    <property type="entry name" value="AsnC-type_HTH_dom"/>
</dbReference>
<dbReference type="InterPro" id="IPR011991">
    <property type="entry name" value="ArsR-like_HTH"/>
</dbReference>
<dbReference type="AlphaFoldDB" id="D3F0Q5"/>
<dbReference type="GO" id="GO:0043565">
    <property type="term" value="F:sequence-specific DNA binding"/>
    <property type="evidence" value="ECO:0007669"/>
    <property type="project" value="InterPro"/>
</dbReference>
<dbReference type="STRING" id="469383.Cwoe_5584"/>
<dbReference type="InterPro" id="IPR019887">
    <property type="entry name" value="Tscrpt_reg_AsnC/Lrp_C"/>
</dbReference>
<reference evidence="6" key="2">
    <citation type="submission" date="2010-01" db="EMBL/GenBank/DDBJ databases">
        <title>The complete genome of Conexibacter woesei DSM 14684.</title>
        <authorList>
            <consortium name="US DOE Joint Genome Institute (JGI-PGF)"/>
            <person name="Lucas S."/>
            <person name="Copeland A."/>
            <person name="Lapidus A."/>
            <person name="Glavina del Rio T."/>
            <person name="Dalin E."/>
            <person name="Tice H."/>
            <person name="Bruce D."/>
            <person name="Goodwin L."/>
            <person name="Pitluck S."/>
            <person name="Kyrpides N."/>
            <person name="Mavromatis K."/>
            <person name="Ivanova N."/>
            <person name="Mikhailova N."/>
            <person name="Chertkov O."/>
            <person name="Brettin T."/>
            <person name="Detter J.C."/>
            <person name="Han C."/>
            <person name="Larimer F."/>
            <person name="Land M."/>
            <person name="Hauser L."/>
            <person name="Markowitz V."/>
            <person name="Cheng J.-F."/>
            <person name="Hugenholtz P."/>
            <person name="Woyke T."/>
            <person name="Wu D."/>
            <person name="Pukall R."/>
            <person name="Steenblock K."/>
            <person name="Schneider S."/>
            <person name="Klenk H.-P."/>
            <person name="Eisen J.A."/>
        </authorList>
    </citation>
    <scope>NUCLEOTIDE SEQUENCE [LARGE SCALE GENOMIC DNA]</scope>
    <source>
        <strain evidence="6">DSM 14684 / CIP 108061 / JCM 11494 / NBRC 100937 / ID131577</strain>
    </source>
</reference>
<dbReference type="SUPFAM" id="SSF46785">
    <property type="entry name" value="Winged helix' DNA-binding domain"/>
    <property type="match status" value="1"/>
</dbReference>
<proteinExistence type="predicted"/>
<evidence type="ECO:0000313" key="5">
    <source>
        <dbReference type="EMBL" id="ADB53989.1"/>
    </source>
</evidence>
<evidence type="ECO:0000256" key="3">
    <source>
        <dbReference type="ARBA" id="ARBA00023163"/>
    </source>
</evidence>
<organism evidence="5 6">
    <name type="scientific">Conexibacter woesei (strain DSM 14684 / CCUG 47730 / CIP 108061 / JCM 11494 / NBRC 100937 / ID131577)</name>
    <dbReference type="NCBI Taxonomy" id="469383"/>
    <lineage>
        <taxon>Bacteria</taxon>
        <taxon>Bacillati</taxon>
        <taxon>Actinomycetota</taxon>
        <taxon>Thermoleophilia</taxon>
        <taxon>Solirubrobacterales</taxon>
        <taxon>Conexibacteraceae</taxon>
        <taxon>Conexibacter</taxon>
    </lineage>
</organism>
<dbReference type="Gene3D" id="3.30.70.920">
    <property type="match status" value="1"/>
</dbReference>
<dbReference type="eggNOG" id="COG1522">
    <property type="taxonomic scope" value="Bacteria"/>
</dbReference>
<keyword evidence="2" id="KW-0238">DNA-binding</keyword>
<reference evidence="5 6" key="1">
    <citation type="journal article" date="2010" name="Stand. Genomic Sci.">
        <title>Complete genome sequence of Conexibacter woesei type strain (ID131577).</title>
        <authorList>
            <person name="Pukall R."/>
            <person name="Lapidus A."/>
            <person name="Glavina Del Rio T."/>
            <person name="Copeland A."/>
            <person name="Tice H."/>
            <person name="Cheng J.-F."/>
            <person name="Lucas S."/>
            <person name="Chen F."/>
            <person name="Nolan M."/>
            <person name="Bruce D."/>
            <person name="Goodwin L."/>
            <person name="Pitluck S."/>
            <person name="Mavromatis K."/>
            <person name="Ivanova N."/>
            <person name="Ovchinnikova G."/>
            <person name="Pati A."/>
            <person name="Chen A."/>
            <person name="Palaniappan K."/>
            <person name="Land M."/>
            <person name="Hauser L."/>
            <person name="Chang Y.-J."/>
            <person name="Jeffries C.D."/>
            <person name="Chain P."/>
            <person name="Meincke L."/>
            <person name="Sims D."/>
            <person name="Brettin T."/>
            <person name="Detter J.C."/>
            <person name="Rohde M."/>
            <person name="Goeker M."/>
            <person name="Bristow J."/>
            <person name="Eisen J.A."/>
            <person name="Markowitz V."/>
            <person name="Kyrpides N.C."/>
            <person name="Klenk H.-P."/>
            <person name="Hugenholtz P."/>
        </authorList>
    </citation>
    <scope>NUCLEOTIDE SEQUENCE [LARGE SCALE GENOMIC DNA]</scope>
    <source>
        <strain evidence="6">DSM 14684 / CIP 108061 / JCM 11494 / NBRC 100937 / ID131577</strain>
    </source>
</reference>
<keyword evidence="6" id="KW-1185">Reference proteome</keyword>
<keyword evidence="1" id="KW-0805">Transcription regulation</keyword>
<keyword evidence="3" id="KW-0804">Transcription</keyword>
<dbReference type="PANTHER" id="PTHR30154">
    <property type="entry name" value="LEUCINE-RESPONSIVE REGULATORY PROTEIN"/>
    <property type="match status" value="1"/>
</dbReference>
<dbReference type="RefSeq" id="WP_012937040.1">
    <property type="nucleotide sequence ID" value="NC_013739.1"/>
</dbReference>
<evidence type="ECO:0000256" key="1">
    <source>
        <dbReference type="ARBA" id="ARBA00023015"/>
    </source>
</evidence>
<name>D3F0Q5_CONWI</name>
<dbReference type="Gene3D" id="1.10.10.10">
    <property type="entry name" value="Winged helix-like DNA-binding domain superfamily/Winged helix DNA-binding domain"/>
    <property type="match status" value="1"/>
</dbReference>
<accession>D3F0Q5</accession>
<dbReference type="PANTHER" id="PTHR30154:SF34">
    <property type="entry name" value="TRANSCRIPTIONAL REGULATOR AZLB"/>
    <property type="match status" value="1"/>
</dbReference>
<dbReference type="InterPro" id="IPR036388">
    <property type="entry name" value="WH-like_DNA-bd_sf"/>
</dbReference>
<dbReference type="SMART" id="SM00344">
    <property type="entry name" value="HTH_ASNC"/>
    <property type="match status" value="1"/>
</dbReference>
<dbReference type="GO" id="GO:0005829">
    <property type="term" value="C:cytosol"/>
    <property type="evidence" value="ECO:0007669"/>
    <property type="project" value="TreeGrafter"/>
</dbReference>
<dbReference type="Pfam" id="PF01037">
    <property type="entry name" value="AsnC_trans_reg"/>
    <property type="match status" value="1"/>
</dbReference>
<protein>
    <submittedName>
        <fullName evidence="5">Transcriptional regulator, AsnC family</fullName>
    </submittedName>
</protein>